<keyword evidence="7" id="KW-0032">Aminotransferase</keyword>
<reference evidence="7 8" key="1">
    <citation type="submission" date="2021-03" db="EMBL/GenBank/DDBJ databases">
        <title>Enterococcal diversity collection.</title>
        <authorList>
            <person name="Gilmore M.S."/>
            <person name="Schwartzman J."/>
            <person name="Van Tyne D."/>
            <person name="Martin M."/>
            <person name="Earl A.M."/>
            <person name="Manson A.L."/>
            <person name="Straub T."/>
            <person name="Salamzade R."/>
            <person name="Saavedra J."/>
            <person name="Lebreton F."/>
            <person name="Prichula J."/>
            <person name="Schaufler K."/>
            <person name="Gaca A."/>
            <person name="Sgardioli B."/>
            <person name="Wagenaar J."/>
            <person name="Strong T."/>
        </authorList>
    </citation>
    <scope>NUCLEOTIDE SEQUENCE [LARGE SCALE GENOMIC DNA]</scope>
    <source>
        <strain evidence="7 8">669A</strain>
    </source>
</reference>
<dbReference type="NCBIfam" id="TIGR04350">
    <property type="entry name" value="C_S_lyase_PatB"/>
    <property type="match status" value="1"/>
</dbReference>
<organism evidence="7 8">
    <name type="scientific">Candidatus Enterococcus moelleringii</name>
    <dbReference type="NCBI Taxonomy" id="2815325"/>
    <lineage>
        <taxon>Bacteria</taxon>
        <taxon>Bacillati</taxon>
        <taxon>Bacillota</taxon>
        <taxon>Bacilli</taxon>
        <taxon>Lactobacillales</taxon>
        <taxon>Enterococcaceae</taxon>
        <taxon>Enterococcus</taxon>
    </lineage>
</organism>
<protein>
    <recommendedName>
        <fullName evidence="2">cysteine-S-conjugate beta-lyase</fullName>
        <ecNumber evidence="2">4.4.1.13</ecNumber>
    </recommendedName>
</protein>
<comment type="similarity">
    <text evidence="5">Belongs to the class-II pyridoxal-phosphate-dependent aminotransferase family. MalY/PatB cystathionine beta-lyase subfamily.</text>
</comment>
<keyword evidence="4" id="KW-0456">Lyase</keyword>
<evidence type="ECO:0000313" key="8">
    <source>
        <dbReference type="Proteomes" id="UP000664601"/>
    </source>
</evidence>
<dbReference type="PANTHER" id="PTHR43525:SF1">
    <property type="entry name" value="PROTEIN MALY"/>
    <property type="match status" value="1"/>
</dbReference>
<dbReference type="CDD" id="cd00609">
    <property type="entry name" value="AAT_like"/>
    <property type="match status" value="1"/>
</dbReference>
<evidence type="ECO:0000259" key="6">
    <source>
        <dbReference type="Pfam" id="PF00155"/>
    </source>
</evidence>
<dbReference type="EC" id="4.4.1.13" evidence="2"/>
<accession>A0ABS3L6Q8</accession>
<feature type="domain" description="Aminotransferase class I/classII large" evidence="6">
    <location>
        <begin position="37"/>
        <end position="383"/>
    </location>
</feature>
<dbReference type="GO" id="GO:0008483">
    <property type="term" value="F:transaminase activity"/>
    <property type="evidence" value="ECO:0007669"/>
    <property type="project" value="UniProtKB-KW"/>
</dbReference>
<dbReference type="EMBL" id="JAFREM010000006">
    <property type="protein sequence ID" value="MBO1305308.1"/>
    <property type="molecule type" value="Genomic_DNA"/>
</dbReference>
<evidence type="ECO:0000256" key="5">
    <source>
        <dbReference type="ARBA" id="ARBA00037974"/>
    </source>
</evidence>
<comment type="caution">
    <text evidence="7">The sequence shown here is derived from an EMBL/GenBank/DDBJ whole genome shotgun (WGS) entry which is preliminary data.</text>
</comment>
<dbReference type="InterPro" id="IPR027619">
    <property type="entry name" value="C-S_lyase_PatB-like"/>
</dbReference>
<keyword evidence="7" id="KW-0808">Transferase</keyword>
<dbReference type="SUPFAM" id="SSF53383">
    <property type="entry name" value="PLP-dependent transferases"/>
    <property type="match status" value="1"/>
</dbReference>
<evidence type="ECO:0000313" key="7">
    <source>
        <dbReference type="EMBL" id="MBO1305308.1"/>
    </source>
</evidence>
<sequence>MVNFDEQLDRKGTNSVKWDEICLKYQEEDLLPLWVADMDFKAPSGVINAYQEMISHGIFGYSATPDSLYEAIIAWEQDHHQLGVTKDNILFFSGVLAGIATAVQAFTEPSDAVLIHDPVYPPFAGILTENKRKIVRSRLLEKDGRFIMDFADMEEKIKQNHVKMVILCNPHNPGGRVWTEEELNQFGELCRKYGILVLSDEIHQDLVFSPNKMTSFFNAGENFADFTVQFTSMTKTFNLAGIKNSVAFAKNPKLHQLLERKQAENFQQEINTFGLVGMEAAYRTGEEWLNELLVYLQKNIETTFTFFEEHLPKAKIMKPEGTYLLWIDFSAYGLTDEELENRLVHEGKVVLNTGISYGPGGQQHMRLNVACSNATLLEGLNRIARVLN</sequence>
<evidence type="ECO:0000256" key="2">
    <source>
        <dbReference type="ARBA" id="ARBA00012224"/>
    </source>
</evidence>
<dbReference type="Pfam" id="PF00155">
    <property type="entry name" value="Aminotran_1_2"/>
    <property type="match status" value="1"/>
</dbReference>
<keyword evidence="3" id="KW-0663">Pyridoxal phosphate</keyword>
<evidence type="ECO:0000256" key="4">
    <source>
        <dbReference type="ARBA" id="ARBA00023239"/>
    </source>
</evidence>
<dbReference type="InterPro" id="IPR015422">
    <property type="entry name" value="PyrdxlP-dep_Trfase_small"/>
</dbReference>
<evidence type="ECO:0000256" key="3">
    <source>
        <dbReference type="ARBA" id="ARBA00022898"/>
    </source>
</evidence>
<dbReference type="PANTHER" id="PTHR43525">
    <property type="entry name" value="PROTEIN MALY"/>
    <property type="match status" value="1"/>
</dbReference>
<dbReference type="Gene3D" id="3.90.1150.10">
    <property type="entry name" value="Aspartate Aminotransferase, domain 1"/>
    <property type="match status" value="1"/>
</dbReference>
<dbReference type="InterPro" id="IPR051798">
    <property type="entry name" value="Class-II_PLP-Dep_Aminotrans"/>
</dbReference>
<gene>
    <name evidence="7" type="ORF">JZO70_03985</name>
</gene>
<dbReference type="InterPro" id="IPR015421">
    <property type="entry name" value="PyrdxlP-dep_Trfase_major"/>
</dbReference>
<dbReference type="Proteomes" id="UP000664601">
    <property type="component" value="Unassembled WGS sequence"/>
</dbReference>
<keyword evidence="8" id="KW-1185">Reference proteome</keyword>
<dbReference type="InterPro" id="IPR004839">
    <property type="entry name" value="Aminotransferase_I/II_large"/>
</dbReference>
<evidence type="ECO:0000256" key="1">
    <source>
        <dbReference type="ARBA" id="ARBA00001933"/>
    </source>
</evidence>
<comment type="cofactor">
    <cofactor evidence="1">
        <name>pyridoxal 5'-phosphate</name>
        <dbReference type="ChEBI" id="CHEBI:597326"/>
    </cofactor>
</comment>
<dbReference type="InterPro" id="IPR015424">
    <property type="entry name" value="PyrdxlP-dep_Trfase"/>
</dbReference>
<dbReference type="RefSeq" id="WP_207672253.1">
    <property type="nucleotide sequence ID" value="NZ_JAFREM010000006.1"/>
</dbReference>
<proteinExistence type="inferred from homology"/>
<dbReference type="Gene3D" id="3.40.640.10">
    <property type="entry name" value="Type I PLP-dependent aspartate aminotransferase-like (Major domain)"/>
    <property type="match status" value="1"/>
</dbReference>
<name>A0ABS3L6Q8_9ENTE</name>